<reference evidence="2 3" key="1">
    <citation type="submission" date="2018-04" db="EMBL/GenBank/DDBJ databases">
        <title>Genomic Encyclopedia of Archaeal and Bacterial Type Strains, Phase II (KMG-II): from individual species to whole genera.</title>
        <authorList>
            <person name="Goeker M."/>
        </authorList>
    </citation>
    <scope>NUCLEOTIDE SEQUENCE [LARGE SCALE GENOMIC DNA]</scope>
    <source>
        <strain evidence="2 3">DSM 25521</strain>
    </source>
</reference>
<feature type="transmembrane region" description="Helical" evidence="1">
    <location>
        <begin position="26"/>
        <end position="45"/>
    </location>
</feature>
<evidence type="ECO:0000313" key="2">
    <source>
        <dbReference type="EMBL" id="PTM62083.1"/>
    </source>
</evidence>
<dbReference type="Proteomes" id="UP000241808">
    <property type="component" value="Unassembled WGS sequence"/>
</dbReference>
<feature type="transmembrane region" description="Helical" evidence="1">
    <location>
        <begin position="66"/>
        <end position="84"/>
    </location>
</feature>
<keyword evidence="1" id="KW-1133">Transmembrane helix</keyword>
<evidence type="ECO:0000256" key="1">
    <source>
        <dbReference type="SAM" id="Phobius"/>
    </source>
</evidence>
<dbReference type="RefSeq" id="WP_108174501.1">
    <property type="nucleotide sequence ID" value="NZ_PZZL01000001.1"/>
</dbReference>
<comment type="caution">
    <text evidence="2">The sequence shown here is derived from an EMBL/GenBank/DDBJ whole genome shotgun (WGS) entry which is preliminary data.</text>
</comment>
<dbReference type="EMBL" id="PZZL01000001">
    <property type="protein sequence ID" value="PTM62083.1"/>
    <property type="molecule type" value="Genomic_DNA"/>
</dbReference>
<protein>
    <submittedName>
        <fullName evidence="2">Uncharacterized protein</fullName>
    </submittedName>
</protein>
<keyword evidence="3" id="KW-1185">Reference proteome</keyword>
<accession>A0A2T4ZJC5</accession>
<gene>
    <name evidence="2" type="ORF">C8P69_101760</name>
</gene>
<feature type="transmembrane region" description="Helical" evidence="1">
    <location>
        <begin position="127"/>
        <end position="151"/>
    </location>
</feature>
<evidence type="ECO:0000313" key="3">
    <source>
        <dbReference type="Proteomes" id="UP000241808"/>
    </source>
</evidence>
<keyword evidence="1" id="KW-0472">Membrane</keyword>
<proteinExistence type="predicted"/>
<dbReference type="AlphaFoldDB" id="A0A2T4ZJC5"/>
<sequence length="153" mass="15380">MEALIGLLAILGRASGVALSSPLYAVVSGLHVLGLALLIGGILLVDLRLMGLAALPRLAAGQLRRVAATGLALSLATGLLLLSARPGEYLANPVVWAKLLIVAAASLNAAAFSLIGRLPADGEKPGAYARLAGGVSLAGWLAALGLGRWIAFT</sequence>
<organism evidence="2 3">
    <name type="scientific">Phreatobacter oligotrophus</name>
    <dbReference type="NCBI Taxonomy" id="1122261"/>
    <lineage>
        <taxon>Bacteria</taxon>
        <taxon>Pseudomonadati</taxon>
        <taxon>Pseudomonadota</taxon>
        <taxon>Alphaproteobacteria</taxon>
        <taxon>Hyphomicrobiales</taxon>
        <taxon>Phreatobacteraceae</taxon>
        <taxon>Phreatobacter</taxon>
    </lineage>
</organism>
<keyword evidence="1" id="KW-0812">Transmembrane</keyword>
<feature type="transmembrane region" description="Helical" evidence="1">
    <location>
        <begin position="96"/>
        <end position="115"/>
    </location>
</feature>
<name>A0A2T4ZJC5_9HYPH</name>